<dbReference type="OrthoDB" id="3268787at2759"/>
<evidence type="ECO:0000313" key="2">
    <source>
        <dbReference type="EMBL" id="TBU25798.1"/>
    </source>
</evidence>
<sequence length="366" mass="41644">MISVSIERHPQLYFPDGDIALLAVKELLSHDGPPSFYVFRIHKFLLRHHSETFANMLADANSHTDDVYDGVPLVEMHGDKAEDLAQLLNFIYNPSSMTLKRHDPDAPIVVSGIIRLADKYCLQSLHDHLVKQVVSDWPTTLHEWDILQGEISAILKTPSTAAHHLYGDHPEDKALADLIPEPVSAILFAQEFGCSEILPAAFYQLSRIKVQHDWTLCSDPDGKCVALARWSLLDKDNLVRYLRGYQELADYFPAIRTFLSAGCTPFDDDLANMDLDDNSCYVFLHRVFTIMWTAGRGSRRDPLHLLLLCLEVRNHTSDIARSMGVRGDVGLCQECWDKLEEEIPQERKRLWDSLLQYFTSDVNNSL</sequence>
<dbReference type="Proteomes" id="UP000292957">
    <property type="component" value="Unassembled WGS sequence"/>
</dbReference>
<dbReference type="InterPro" id="IPR000210">
    <property type="entry name" value="BTB/POZ_dom"/>
</dbReference>
<dbReference type="EMBL" id="ML143455">
    <property type="protein sequence ID" value="TBU25798.1"/>
    <property type="molecule type" value="Genomic_DNA"/>
</dbReference>
<dbReference type="PROSITE" id="PS50097">
    <property type="entry name" value="BTB"/>
    <property type="match status" value="1"/>
</dbReference>
<dbReference type="InterPro" id="IPR011333">
    <property type="entry name" value="SKP1/BTB/POZ_sf"/>
</dbReference>
<reference evidence="2" key="1">
    <citation type="submission" date="2019-01" db="EMBL/GenBank/DDBJ databases">
        <title>Draft genome sequences of three monokaryotic isolates of the white-rot basidiomycete fungus Dichomitus squalens.</title>
        <authorList>
            <consortium name="DOE Joint Genome Institute"/>
            <person name="Lopez S.C."/>
            <person name="Andreopoulos B."/>
            <person name="Pangilinan J."/>
            <person name="Lipzen A."/>
            <person name="Riley R."/>
            <person name="Ahrendt S."/>
            <person name="Ng V."/>
            <person name="Barry K."/>
            <person name="Daum C."/>
            <person name="Grigoriev I.V."/>
            <person name="Hilden K.S."/>
            <person name="Makela M.R."/>
            <person name="de Vries R.P."/>
        </authorList>
    </citation>
    <scope>NUCLEOTIDE SEQUENCE [LARGE SCALE GENOMIC DNA]</scope>
    <source>
        <strain evidence="2">OM18370.1</strain>
    </source>
</reference>
<organism evidence="2">
    <name type="scientific">Dichomitus squalens</name>
    <dbReference type="NCBI Taxonomy" id="114155"/>
    <lineage>
        <taxon>Eukaryota</taxon>
        <taxon>Fungi</taxon>
        <taxon>Dikarya</taxon>
        <taxon>Basidiomycota</taxon>
        <taxon>Agaricomycotina</taxon>
        <taxon>Agaricomycetes</taxon>
        <taxon>Polyporales</taxon>
        <taxon>Polyporaceae</taxon>
        <taxon>Dichomitus</taxon>
    </lineage>
</organism>
<name>A0A4Q9MGU7_9APHY</name>
<dbReference type="Gene3D" id="3.30.710.10">
    <property type="entry name" value="Potassium Channel Kv1.1, Chain A"/>
    <property type="match status" value="1"/>
</dbReference>
<accession>A0A4Q9MGU7</accession>
<proteinExistence type="predicted"/>
<dbReference type="AlphaFoldDB" id="A0A4Q9MGU7"/>
<dbReference type="CDD" id="cd18186">
    <property type="entry name" value="BTB_POZ_ZBTB_KLHL-like"/>
    <property type="match status" value="1"/>
</dbReference>
<feature type="domain" description="BTB" evidence="1">
    <location>
        <begin position="17"/>
        <end position="93"/>
    </location>
</feature>
<gene>
    <name evidence="2" type="ORF">BD311DRAFT_668859</name>
</gene>
<protein>
    <recommendedName>
        <fullName evidence="1">BTB domain-containing protein</fullName>
    </recommendedName>
</protein>
<evidence type="ECO:0000259" key="1">
    <source>
        <dbReference type="PROSITE" id="PS50097"/>
    </source>
</evidence>
<dbReference type="Pfam" id="PF00651">
    <property type="entry name" value="BTB"/>
    <property type="match status" value="1"/>
</dbReference>
<dbReference type="SUPFAM" id="SSF54695">
    <property type="entry name" value="POZ domain"/>
    <property type="match status" value="1"/>
</dbReference>